<dbReference type="InterPro" id="IPR005119">
    <property type="entry name" value="LysR_subst-bd"/>
</dbReference>
<comment type="similarity">
    <text evidence="1">Belongs to the LysR transcriptional regulatory family.</text>
</comment>
<evidence type="ECO:0000256" key="2">
    <source>
        <dbReference type="ARBA" id="ARBA00023015"/>
    </source>
</evidence>
<keyword evidence="3 6" id="KW-0238">DNA-binding</keyword>
<protein>
    <submittedName>
        <fullName evidence="6">DNA-binding transcriptional LysR family regulator</fullName>
    </submittedName>
</protein>
<gene>
    <name evidence="6" type="ORF">J2Z18_000474</name>
</gene>
<comment type="caution">
    <text evidence="6">The sequence shown here is derived from an EMBL/GenBank/DDBJ whole genome shotgun (WGS) entry which is preliminary data.</text>
</comment>
<dbReference type="PANTHER" id="PTHR30126">
    <property type="entry name" value="HTH-TYPE TRANSCRIPTIONAL REGULATOR"/>
    <property type="match status" value="1"/>
</dbReference>
<keyword evidence="4" id="KW-0804">Transcription</keyword>
<dbReference type="GeneID" id="95402526"/>
<name>A0ABS4F573_9BACL</name>
<keyword evidence="7" id="KW-1185">Reference proteome</keyword>
<evidence type="ECO:0000313" key="7">
    <source>
        <dbReference type="Proteomes" id="UP000706926"/>
    </source>
</evidence>
<dbReference type="GO" id="GO:0003677">
    <property type="term" value="F:DNA binding"/>
    <property type="evidence" value="ECO:0007669"/>
    <property type="project" value="UniProtKB-KW"/>
</dbReference>
<dbReference type="InterPro" id="IPR036390">
    <property type="entry name" value="WH_DNA-bd_sf"/>
</dbReference>
<dbReference type="Pfam" id="PF03466">
    <property type="entry name" value="LysR_substrate"/>
    <property type="match status" value="1"/>
</dbReference>
<keyword evidence="2" id="KW-0805">Transcription regulation</keyword>
<dbReference type="PROSITE" id="PS50931">
    <property type="entry name" value="HTH_LYSR"/>
    <property type="match status" value="1"/>
</dbReference>
<dbReference type="Gene3D" id="1.10.10.10">
    <property type="entry name" value="Winged helix-like DNA-binding domain superfamily/Winged helix DNA-binding domain"/>
    <property type="match status" value="1"/>
</dbReference>
<dbReference type="InterPro" id="IPR000847">
    <property type="entry name" value="LysR_HTH_N"/>
</dbReference>
<dbReference type="Gene3D" id="3.40.190.10">
    <property type="entry name" value="Periplasmic binding protein-like II"/>
    <property type="match status" value="2"/>
</dbReference>
<feature type="domain" description="HTH lysR-type" evidence="5">
    <location>
        <begin position="10"/>
        <end position="62"/>
    </location>
</feature>
<sequence length="311" mass="34531">MLEKLEGRFLVTFLTVVGEGSFSRAADKLGYVQSTVTSQIQMLEQICGNKLFHRLSRGVKPTDAGEKLAVYARQFVQLGQMLEEDLGSLERPRGPVRVRALESFCVTRLSGFLNPFFAEYPEVTLLLETGFQGDIVDQVASHEIDFGIVPKDPEREDILFEPLVEENLVLVCSNELASRIRSEDWSGLTGVQVIGFGSRCVYHNDGLRILAELGLPASAPQAEFPSTEMIRSMVACGLGIAFVPEITMEKELATGTVVSIPLPKPVRMNHGLIWHRDRVLGTPAKVFREKLLEYITSPPNKTLELSDRDPV</sequence>
<organism evidence="6 7">
    <name type="scientific">Paenibacillus lactis</name>
    <dbReference type="NCBI Taxonomy" id="228574"/>
    <lineage>
        <taxon>Bacteria</taxon>
        <taxon>Bacillati</taxon>
        <taxon>Bacillota</taxon>
        <taxon>Bacilli</taxon>
        <taxon>Bacillales</taxon>
        <taxon>Paenibacillaceae</taxon>
        <taxon>Paenibacillus</taxon>
    </lineage>
</organism>
<dbReference type="RefSeq" id="WP_007129119.1">
    <property type="nucleotide sequence ID" value="NZ_CP139098.1"/>
</dbReference>
<dbReference type="EMBL" id="JAGGKI010000001">
    <property type="protein sequence ID" value="MBP1891405.1"/>
    <property type="molecule type" value="Genomic_DNA"/>
</dbReference>
<dbReference type="SUPFAM" id="SSF46785">
    <property type="entry name" value="Winged helix' DNA-binding domain"/>
    <property type="match status" value="1"/>
</dbReference>
<evidence type="ECO:0000313" key="6">
    <source>
        <dbReference type="EMBL" id="MBP1891405.1"/>
    </source>
</evidence>
<evidence type="ECO:0000256" key="3">
    <source>
        <dbReference type="ARBA" id="ARBA00023125"/>
    </source>
</evidence>
<dbReference type="SUPFAM" id="SSF53850">
    <property type="entry name" value="Periplasmic binding protein-like II"/>
    <property type="match status" value="1"/>
</dbReference>
<dbReference type="PANTHER" id="PTHR30126:SF40">
    <property type="entry name" value="HTH-TYPE TRANSCRIPTIONAL REGULATOR GLTR"/>
    <property type="match status" value="1"/>
</dbReference>
<dbReference type="CDD" id="cd05466">
    <property type="entry name" value="PBP2_LTTR_substrate"/>
    <property type="match status" value="1"/>
</dbReference>
<dbReference type="Proteomes" id="UP000706926">
    <property type="component" value="Unassembled WGS sequence"/>
</dbReference>
<evidence type="ECO:0000256" key="1">
    <source>
        <dbReference type="ARBA" id="ARBA00009437"/>
    </source>
</evidence>
<dbReference type="InterPro" id="IPR036388">
    <property type="entry name" value="WH-like_DNA-bd_sf"/>
</dbReference>
<dbReference type="PRINTS" id="PR00039">
    <property type="entry name" value="HTHLYSR"/>
</dbReference>
<evidence type="ECO:0000259" key="5">
    <source>
        <dbReference type="PROSITE" id="PS50931"/>
    </source>
</evidence>
<dbReference type="Pfam" id="PF00126">
    <property type="entry name" value="HTH_1"/>
    <property type="match status" value="1"/>
</dbReference>
<evidence type="ECO:0000256" key="4">
    <source>
        <dbReference type="ARBA" id="ARBA00023163"/>
    </source>
</evidence>
<proteinExistence type="inferred from homology"/>
<reference evidence="6 7" key="1">
    <citation type="submission" date="2021-03" db="EMBL/GenBank/DDBJ databases">
        <title>Genomic Encyclopedia of Type Strains, Phase IV (KMG-IV): sequencing the most valuable type-strain genomes for metagenomic binning, comparative biology and taxonomic classification.</title>
        <authorList>
            <person name="Goeker M."/>
        </authorList>
    </citation>
    <scope>NUCLEOTIDE SEQUENCE [LARGE SCALE GENOMIC DNA]</scope>
    <source>
        <strain evidence="6 7">DSM 15596</strain>
    </source>
</reference>
<accession>A0ABS4F573</accession>